<feature type="domain" description="SH3b" evidence="2">
    <location>
        <begin position="184"/>
        <end position="247"/>
    </location>
</feature>
<keyword evidence="4" id="KW-1185">Reference proteome</keyword>
<proteinExistence type="predicted"/>
<dbReference type="RefSeq" id="WP_377043369.1">
    <property type="nucleotide sequence ID" value="NZ_JBHLUN010000004.1"/>
</dbReference>
<evidence type="ECO:0000259" key="2">
    <source>
        <dbReference type="SMART" id="SM00287"/>
    </source>
</evidence>
<keyword evidence="1" id="KW-0732">Signal</keyword>
<reference evidence="3 4" key="1">
    <citation type="submission" date="2024-09" db="EMBL/GenBank/DDBJ databases">
        <authorList>
            <person name="Sun Q."/>
            <person name="Mori K."/>
        </authorList>
    </citation>
    <scope>NUCLEOTIDE SEQUENCE [LARGE SCALE GENOMIC DNA]</scope>
    <source>
        <strain evidence="3 4">TBRC 5777</strain>
    </source>
</reference>
<name>A0ABV6JPK4_9PROT</name>
<organism evidence="3 4">
    <name type="scientific">Roseomonas elaeocarpi</name>
    <dbReference type="NCBI Taxonomy" id="907779"/>
    <lineage>
        <taxon>Bacteria</taxon>
        <taxon>Pseudomonadati</taxon>
        <taxon>Pseudomonadota</taxon>
        <taxon>Alphaproteobacteria</taxon>
        <taxon>Acetobacterales</taxon>
        <taxon>Roseomonadaceae</taxon>
        <taxon>Roseomonas</taxon>
    </lineage>
</organism>
<dbReference type="Gene3D" id="2.30.30.40">
    <property type="entry name" value="SH3 Domains"/>
    <property type="match status" value="1"/>
</dbReference>
<accession>A0ABV6JPK4</accession>
<protein>
    <submittedName>
        <fullName evidence="3">SH3 domain-containing protein</fullName>
    </submittedName>
</protein>
<feature type="signal peptide" evidence="1">
    <location>
        <begin position="1"/>
        <end position="23"/>
    </location>
</feature>
<evidence type="ECO:0000313" key="4">
    <source>
        <dbReference type="Proteomes" id="UP001589865"/>
    </source>
</evidence>
<dbReference type="EMBL" id="JBHLUN010000004">
    <property type="protein sequence ID" value="MFC0407647.1"/>
    <property type="molecule type" value="Genomic_DNA"/>
</dbReference>
<gene>
    <name evidence="3" type="ORF">ACFFGY_05265</name>
</gene>
<dbReference type="Proteomes" id="UP001589865">
    <property type="component" value="Unassembled WGS sequence"/>
</dbReference>
<feature type="chain" id="PRO_5046948658" evidence="1">
    <location>
        <begin position="24"/>
        <end position="247"/>
    </location>
</feature>
<sequence>MHAQITARGMALCLLAVSGLALAGCNEKTADAAASTQQQKQAVQLAEAQLRADQELGRNLALREVRSFPQAEGDVLAVCGEMSIDGAQGHFVPFVSTVSLPADATGKPEVTSFLATSGVEATRVYVESTSRCRDMGGPRPTLRQAAPPLLPTIPADLPYLRQASFPAATPVAEAAAAPAASTGAEGSVVTRQAANLRSSPSGGSVLRVVAAGQSLKVYGTAPGGWYRVGDASGPGGWMHGSMVLQHP</sequence>
<comment type="caution">
    <text evidence="3">The sequence shown here is derived from an EMBL/GenBank/DDBJ whole genome shotgun (WGS) entry which is preliminary data.</text>
</comment>
<evidence type="ECO:0000313" key="3">
    <source>
        <dbReference type="EMBL" id="MFC0407647.1"/>
    </source>
</evidence>
<dbReference type="Pfam" id="PF08239">
    <property type="entry name" value="SH3_3"/>
    <property type="match status" value="1"/>
</dbReference>
<evidence type="ECO:0000256" key="1">
    <source>
        <dbReference type="SAM" id="SignalP"/>
    </source>
</evidence>
<dbReference type="SMART" id="SM00287">
    <property type="entry name" value="SH3b"/>
    <property type="match status" value="1"/>
</dbReference>
<dbReference type="InterPro" id="IPR003646">
    <property type="entry name" value="SH3-like_bac-type"/>
</dbReference>